<dbReference type="Gene3D" id="3.20.20.140">
    <property type="entry name" value="Metal-dependent hydrolases"/>
    <property type="match status" value="1"/>
</dbReference>
<gene>
    <name evidence="5" type="ORF">XA68_10577</name>
</gene>
<dbReference type="InterPro" id="IPR032466">
    <property type="entry name" value="Metal_Hydrolase"/>
</dbReference>
<protein>
    <recommendedName>
        <fullName evidence="4">Amidohydrolase-related domain-containing protein</fullName>
    </recommendedName>
</protein>
<accession>A0A2A9PGP5</accession>
<comment type="similarity">
    <text evidence="3">Belongs to the metallo-dependent hydrolases superfamily.</text>
</comment>
<reference evidence="5 6" key="2">
    <citation type="journal article" date="2017" name="Sci. Rep.">
        <title>Ant-infecting Ophiocordyceps genomes reveal a high diversity of potential behavioral manipulation genes and a possible major role for enterotoxins.</title>
        <authorList>
            <person name="de Bekker C."/>
            <person name="Ohm R.A."/>
            <person name="Evans H.C."/>
            <person name="Brachmann A."/>
            <person name="Hughes D.P."/>
        </authorList>
    </citation>
    <scope>NUCLEOTIDE SEQUENCE [LARGE SCALE GENOMIC DNA]</scope>
    <source>
        <strain evidence="5 6">SC16a</strain>
    </source>
</reference>
<dbReference type="Pfam" id="PF04909">
    <property type="entry name" value="Amidohydro_2"/>
    <property type="match status" value="1"/>
</dbReference>
<dbReference type="SUPFAM" id="SSF51556">
    <property type="entry name" value="Metallo-dependent hydrolases"/>
    <property type="match status" value="1"/>
</dbReference>
<dbReference type="GO" id="GO:0005829">
    <property type="term" value="C:cytosol"/>
    <property type="evidence" value="ECO:0007669"/>
    <property type="project" value="TreeGrafter"/>
</dbReference>
<keyword evidence="1 3" id="KW-0210">Decarboxylase</keyword>
<evidence type="ECO:0000313" key="6">
    <source>
        <dbReference type="Proteomes" id="UP000037136"/>
    </source>
</evidence>
<dbReference type="STRING" id="268505.A0A2A9PGP5"/>
<dbReference type="PANTHER" id="PTHR21240">
    <property type="entry name" value="2-AMINO-3-CARBOXYLMUCONATE-6-SEMIALDEHYDE DECARBOXYLASE"/>
    <property type="match status" value="1"/>
</dbReference>
<evidence type="ECO:0000313" key="5">
    <source>
        <dbReference type="EMBL" id="PFH60665.1"/>
    </source>
</evidence>
<evidence type="ECO:0000256" key="2">
    <source>
        <dbReference type="ARBA" id="ARBA00023239"/>
    </source>
</evidence>
<dbReference type="AlphaFoldDB" id="A0A2A9PGP5"/>
<dbReference type="PANTHER" id="PTHR21240:SF28">
    <property type="entry name" value="ISO-OROTATE DECARBOXYLASE (EUROFUNG)"/>
    <property type="match status" value="1"/>
</dbReference>
<dbReference type="EMBL" id="LAZP02000115">
    <property type="protein sequence ID" value="PFH60665.1"/>
    <property type="molecule type" value="Genomic_DNA"/>
</dbReference>
<comment type="caution">
    <text evidence="5">The sequence shown here is derived from an EMBL/GenBank/DDBJ whole genome shotgun (WGS) entry which is preliminary data.</text>
</comment>
<dbReference type="InterPro" id="IPR006680">
    <property type="entry name" value="Amidohydro-rel"/>
</dbReference>
<dbReference type="Proteomes" id="UP000037136">
    <property type="component" value="Unassembled WGS sequence"/>
</dbReference>
<reference evidence="5 6" key="1">
    <citation type="journal article" date="2015" name="BMC Genomics">
        <title>Gene expression during zombie ant biting behavior reflects the complexity underlying fungal parasitic behavioral manipulation.</title>
        <authorList>
            <person name="de Bekker C."/>
            <person name="Ohm R.A."/>
            <person name="Loreto R.G."/>
            <person name="Sebastian A."/>
            <person name="Albert I."/>
            <person name="Merrow M."/>
            <person name="Brachmann A."/>
            <person name="Hughes D.P."/>
        </authorList>
    </citation>
    <scope>NUCLEOTIDE SEQUENCE [LARGE SCALE GENOMIC DNA]</scope>
    <source>
        <strain evidence="5 6">SC16a</strain>
    </source>
</reference>
<organism evidence="5 6">
    <name type="scientific">Ophiocordyceps unilateralis</name>
    <name type="common">Zombie-ant fungus</name>
    <name type="synonym">Torrubia unilateralis</name>
    <dbReference type="NCBI Taxonomy" id="268505"/>
    <lineage>
        <taxon>Eukaryota</taxon>
        <taxon>Fungi</taxon>
        <taxon>Dikarya</taxon>
        <taxon>Ascomycota</taxon>
        <taxon>Pezizomycotina</taxon>
        <taxon>Sordariomycetes</taxon>
        <taxon>Hypocreomycetidae</taxon>
        <taxon>Hypocreales</taxon>
        <taxon>Ophiocordycipitaceae</taxon>
        <taxon>Ophiocordyceps</taxon>
    </lineage>
</organism>
<proteinExistence type="inferred from homology"/>
<dbReference type="InterPro" id="IPR032465">
    <property type="entry name" value="ACMSD"/>
</dbReference>
<dbReference type="GO" id="GO:0016831">
    <property type="term" value="F:carboxy-lyase activity"/>
    <property type="evidence" value="ECO:0007669"/>
    <property type="project" value="UniProtKB-KW"/>
</dbReference>
<dbReference type="FunFam" id="3.20.20.140:FF:000055">
    <property type="entry name" value="Uracil-5-carboxylate decarboxylase"/>
    <property type="match status" value="1"/>
</dbReference>
<dbReference type="OrthoDB" id="191270at2759"/>
<dbReference type="GO" id="GO:0019748">
    <property type="term" value="P:secondary metabolic process"/>
    <property type="evidence" value="ECO:0007669"/>
    <property type="project" value="TreeGrafter"/>
</dbReference>
<keyword evidence="2 3" id="KW-0456">Lyase</keyword>
<keyword evidence="6" id="KW-1185">Reference proteome</keyword>
<sequence length="378" mass="41273">MKTSNKMTVDIHSHMYPPAYVDLLSARSSIPMVRSFPHAPDPRLMLLPAEEQALAASLADPADQRLPGRPLTSDYTSLDRKVQFMDTHAIDVSVISLANPWLDFLDAHLSADVARSVNHDFSCMCRLHPGRLFFFGVLPLTAPLDAIRASIAHLGGLDCCRGIILGTLGLGRGLDDPDLLPVFQWLAEANLTLFLHPHSGLPNQVWGPRAAEYGHVLPLALGFPMETTIAVTRMYLAGVFDHVRDLRMILAHSGGTLPFLAGRIESCILHDGKLVRDGKAGDGRRSVWDVLKEQVFLDAVIYSELGLRAAVDASGSDRLLFGTDHPFFPPLTTAEDGEWESVRLNADAVVRAVGEGTVEAKAIMGENAVRILRLQETP</sequence>
<evidence type="ECO:0000259" key="4">
    <source>
        <dbReference type="Pfam" id="PF04909"/>
    </source>
</evidence>
<evidence type="ECO:0000256" key="1">
    <source>
        <dbReference type="ARBA" id="ARBA00022793"/>
    </source>
</evidence>
<dbReference type="GO" id="GO:0016787">
    <property type="term" value="F:hydrolase activity"/>
    <property type="evidence" value="ECO:0007669"/>
    <property type="project" value="InterPro"/>
</dbReference>
<feature type="domain" description="Amidohydrolase-related" evidence="4">
    <location>
        <begin position="11"/>
        <end position="374"/>
    </location>
</feature>
<name>A0A2A9PGP5_OPHUN</name>
<evidence type="ECO:0000256" key="3">
    <source>
        <dbReference type="RuleBase" id="RU366045"/>
    </source>
</evidence>